<dbReference type="InterPro" id="IPR001763">
    <property type="entry name" value="Rhodanese-like_dom"/>
</dbReference>
<dbReference type="PROSITE" id="PS50206">
    <property type="entry name" value="RHODANESE_3"/>
    <property type="match status" value="1"/>
</dbReference>
<dbReference type="EMBL" id="CP093313">
    <property type="protein sequence ID" value="UWZ83349.1"/>
    <property type="molecule type" value="Genomic_DNA"/>
</dbReference>
<dbReference type="CDD" id="cd00158">
    <property type="entry name" value="RHOD"/>
    <property type="match status" value="1"/>
</dbReference>
<sequence>MRIRTSLALFLIALSGFFASTAHAQFSPAPQSATTIPDSNLIRPEHLNSLLMGSVEGLKQPPLVIQVGSQIFFRQAHIKGSVYAGPGSQAAGLDLLEKAVAPLPKNKFIVLYCGCCPWNRCPNVGPAYKRLADLGYTNVKVLYMANNFGDDWVSKGYPTEK</sequence>
<dbReference type="Gene3D" id="3.40.250.10">
    <property type="entry name" value="Rhodanese-like domain"/>
    <property type="match status" value="1"/>
</dbReference>
<keyword evidence="1" id="KW-0732">Signal</keyword>
<feature type="chain" id="PRO_5039899948" evidence="1">
    <location>
        <begin position="25"/>
        <end position="161"/>
    </location>
</feature>
<dbReference type="RefSeq" id="WP_260792684.1">
    <property type="nucleotide sequence ID" value="NZ_CP093313.1"/>
</dbReference>
<dbReference type="InterPro" id="IPR036873">
    <property type="entry name" value="Rhodanese-like_dom_sf"/>
</dbReference>
<evidence type="ECO:0000256" key="1">
    <source>
        <dbReference type="SAM" id="SignalP"/>
    </source>
</evidence>
<feature type="domain" description="Rhodanese" evidence="2">
    <location>
        <begin position="58"/>
        <end position="161"/>
    </location>
</feature>
<name>A0A9J7BQH7_9BACT</name>
<protein>
    <submittedName>
        <fullName evidence="3">Rhodanese-like domain-containing protein</fullName>
    </submittedName>
</protein>
<dbReference type="Proteomes" id="UP001059380">
    <property type="component" value="Chromosome"/>
</dbReference>
<gene>
    <name evidence="3" type="ORF">MOP44_22620</name>
</gene>
<dbReference type="AlphaFoldDB" id="A0A9J7BQH7"/>
<accession>A0A9J7BQH7</accession>
<dbReference type="Pfam" id="PF00581">
    <property type="entry name" value="Rhodanese"/>
    <property type="match status" value="1"/>
</dbReference>
<reference evidence="3" key="1">
    <citation type="submission" date="2021-04" db="EMBL/GenBank/DDBJ databases">
        <title>Phylogenetic analysis of Acidobacteriaceae.</title>
        <authorList>
            <person name="Qiu L."/>
            <person name="Zhang Q."/>
        </authorList>
    </citation>
    <scope>NUCLEOTIDE SEQUENCE</scope>
    <source>
        <strain evidence="3">DSM 25168</strain>
    </source>
</reference>
<dbReference type="KEGG" id="orp:MOP44_22620"/>
<feature type="signal peptide" evidence="1">
    <location>
        <begin position="1"/>
        <end position="24"/>
    </location>
</feature>
<evidence type="ECO:0000313" key="3">
    <source>
        <dbReference type="EMBL" id="UWZ83349.1"/>
    </source>
</evidence>
<organism evidence="3 4">
    <name type="scientific">Occallatibacter riparius</name>
    <dbReference type="NCBI Taxonomy" id="1002689"/>
    <lineage>
        <taxon>Bacteria</taxon>
        <taxon>Pseudomonadati</taxon>
        <taxon>Acidobacteriota</taxon>
        <taxon>Terriglobia</taxon>
        <taxon>Terriglobales</taxon>
        <taxon>Acidobacteriaceae</taxon>
        <taxon>Occallatibacter</taxon>
    </lineage>
</organism>
<keyword evidence="4" id="KW-1185">Reference proteome</keyword>
<dbReference type="SUPFAM" id="SSF52821">
    <property type="entry name" value="Rhodanese/Cell cycle control phosphatase"/>
    <property type="match status" value="1"/>
</dbReference>
<evidence type="ECO:0000259" key="2">
    <source>
        <dbReference type="PROSITE" id="PS50206"/>
    </source>
</evidence>
<proteinExistence type="predicted"/>
<evidence type="ECO:0000313" key="4">
    <source>
        <dbReference type="Proteomes" id="UP001059380"/>
    </source>
</evidence>